<sequence length="630" mass="71009">MLNLNNIALRRGRQLLFEQASLTFYPGDRAGIVGANGCGKSSLFSLILGELEADAGELYLAGDPVVAHVAQETHATDRRAIDYVIDGDRELRQVQQALAEAEARDEGERLARLYGQLESIGGYSAEARAARLMSGLGFQPEQEQVRVGELSGGWQMRLNLAQALMCRSDLLLLDEPTNHLDLDAVIWLQSWLESYAGTLLLISHDRDFLDRVSNRIVHMEHGRIHSYSGNYAAFERQRAERLQQQQASYEKQQAEIAHIQKFIDRFRAQANKARQAQSRIKALERMEQITPVDPEHTFRFEFLKPDKLPTPLLKLEKAECGYSDTHVLDNVNLNIVPGDRIGLLGRNGAGKSTLVKSLAGQLALRNGERFTAQDLRIGYFEQHQLEQLDGEATPLLHLKRLDSKTREQALRDYLGRFGFRGDMALSRVAPMSGGERARLVLALLIYQRPNLLLLDEPTNHLDLDMRDALALALQDFSGALVVIAHDRHLLRSTTDKLLLVSDGRLQDFDGDLDDYARWLTRNQGGEQPAAAAQLSAGERKQQRQREAGRRQALQPLRKQVNKLERRLESLQQQQDEIAQQLGDPALYEDSDGERLQQLLHKQGEVKRERDQVEGEWFAAMADLEAAETTA</sequence>
<dbReference type="SMART" id="SM00382">
    <property type="entry name" value="AAA"/>
    <property type="match status" value="2"/>
</dbReference>
<dbReference type="PROSITE" id="PS00211">
    <property type="entry name" value="ABC_TRANSPORTER_1"/>
    <property type="match status" value="2"/>
</dbReference>
<dbReference type="Pfam" id="PF00005">
    <property type="entry name" value="ABC_tran"/>
    <property type="match status" value="2"/>
</dbReference>
<dbReference type="InterPro" id="IPR017871">
    <property type="entry name" value="ABC_transporter-like_CS"/>
</dbReference>
<dbReference type="InterPro" id="IPR032781">
    <property type="entry name" value="ABC_tran_Xtn"/>
</dbReference>
<dbReference type="RefSeq" id="WP_259056259.1">
    <property type="nucleotide sequence ID" value="NZ_JANUCT010000015.1"/>
</dbReference>
<gene>
    <name evidence="9" type="ORF">J2T55_002105</name>
</gene>
<dbReference type="FunFam" id="3.40.50.300:FF:000011">
    <property type="entry name" value="Putative ABC transporter ATP-binding component"/>
    <property type="match status" value="1"/>
</dbReference>
<dbReference type="InterPro" id="IPR003593">
    <property type="entry name" value="AAA+_ATPase"/>
</dbReference>
<dbReference type="InterPro" id="IPR050611">
    <property type="entry name" value="ABCF"/>
</dbReference>
<dbReference type="FunFam" id="3.40.50.300:FF:002053">
    <property type="entry name" value="ABC transporter ATP-binding protein"/>
    <property type="match status" value="1"/>
</dbReference>
<dbReference type="InterPro" id="IPR037118">
    <property type="entry name" value="Val-tRNA_synth_C_sf"/>
</dbReference>
<feature type="coiled-coil region" evidence="6">
    <location>
        <begin position="232"/>
        <end position="286"/>
    </location>
</feature>
<dbReference type="CDD" id="cd03221">
    <property type="entry name" value="ABCF_EF-3"/>
    <property type="match status" value="2"/>
</dbReference>
<accession>A0AAE3HMW3</accession>
<name>A0AAE3HMW3_9GAMM</name>
<evidence type="ECO:0000259" key="8">
    <source>
        <dbReference type="PROSITE" id="PS50893"/>
    </source>
</evidence>
<evidence type="ECO:0000256" key="6">
    <source>
        <dbReference type="SAM" id="Coils"/>
    </source>
</evidence>
<feature type="compositionally biased region" description="Basic and acidic residues" evidence="7">
    <location>
        <begin position="537"/>
        <end position="549"/>
    </location>
</feature>
<dbReference type="InterPro" id="IPR027417">
    <property type="entry name" value="P-loop_NTPase"/>
</dbReference>
<dbReference type="Proteomes" id="UP001204445">
    <property type="component" value="Unassembled WGS sequence"/>
</dbReference>
<evidence type="ECO:0000256" key="3">
    <source>
        <dbReference type="ARBA" id="ARBA00022840"/>
    </source>
</evidence>
<organism evidence="9 10">
    <name type="scientific">Methylohalomonas lacus</name>
    <dbReference type="NCBI Taxonomy" id="398773"/>
    <lineage>
        <taxon>Bacteria</taxon>
        <taxon>Pseudomonadati</taxon>
        <taxon>Pseudomonadota</taxon>
        <taxon>Gammaproteobacteria</taxon>
        <taxon>Methylohalomonadales</taxon>
        <taxon>Methylohalomonadaceae</taxon>
        <taxon>Methylohalomonas</taxon>
    </lineage>
</organism>
<feature type="domain" description="ABC transporter" evidence="8">
    <location>
        <begin position="2"/>
        <end position="246"/>
    </location>
</feature>
<feature type="domain" description="ABC transporter" evidence="8">
    <location>
        <begin position="313"/>
        <end position="527"/>
    </location>
</feature>
<dbReference type="Pfam" id="PF12848">
    <property type="entry name" value="ABC_tran_Xtn"/>
    <property type="match status" value="1"/>
</dbReference>
<evidence type="ECO:0000256" key="5">
    <source>
        <dbReference type="ARBA" id="ARBA00069073"/>
    </source>
</evidence>
<dbReference type="Gene3D" id="3.40.50.300">
    <property type="entry name" value="P-loop containing nucleotide triphosphate hydrolases"/>
    <property type="match status" value="2"/>
</dbReference>
<feature type="coiled-coil region" evidence="6">
    <location>
        <begin position="553"/>
        <end position="615"/>
    </location>
</feature>
<dbReference type="Pfam" id="PF16326">
    <property type="entry name" value="ABC_tran_CTD"/>
    <property type="match status" value="1"/>
</dbReference>
<dbReference type="InterPro" id="IPR003439">
    <property type="entry name" value="ABC_transporter-like_ATP-bd"/>
</dbReference>
<dbReference type="EMBL" id="JANUCT010000015">
    <property type="protein sequence ID" value="MCS3904072.1"/>
    <property type="molecule type" value="Genomic_DNA"/>
</dbReference>
<dbReference type="GO" id="GO:0016887">
    <property type="term" value="F:ATP hydrolysis activity"/>
    <property type="evidence" value="ECO:0007669"/>
    <property type="project" value="InterPro"/>
</dbReference>
<dbReference type="PANTHER" id="PTHR19211:SF14">
    <property type="entry name" value="ATP-BINDING CASSETTE SUB-FAMILY F MEMBER 1"/>
    <property type="match status" value="1"/>
</dbReference>
<protein>
    <recommendedName>
        <fullName evidence="5">Probable ATP-binding protein YheS</fullName>
    </recommendedName>
</protein>
<feature type="region of interest" description="Disordered" evidence="7">
    <location>
        <begin position="526"/>
        <end position="551"/>
    </location>
</feature>
<dbReference type="SUPFAM" id="SSF52540">
    <property type="entry name" value="P-loop containing nucleoside triphosphate hydrolases"/>
    <property type="match status" value="2"/>
</dbReference>
<dbReference type="GO" id="GO:0003677">
    <property type="term" value="F:DNA binding"/>
    <property type="evidence" value="ECO:0007669"/>
    <property type="project" value="InterPro"/>
</dbReference>
<keyword evidence="6" id="KW-0175">Coiled coil</keyword>
<evidence type="ECO:0000313" key="10">
    <source>
        <dbReference type="Proteomes" id="UP001204445"/>
    </source>
</evidence>
<evidence type="ECO:0000256" key="2">
    <source>
        <dbReference type="ARBA" id="ARBA00022741"/>
    </source>
</evidence>
<keyword evidence="2" id="KW-0547">Nucleotide-binding</keyword>
<evidence type="ECO:0000256" key="4">
    <source>
        <dbReference type="ARBA" id="ARBA00061571"/>
    </source>
</evidence>
<evidence type="ECO:0000256" key="7">
    <source>
        <dbReference type="SAM" id="MobiDB-lite"/>
    </source>
</evidence>
<evidence type="ECO:0000313" key="9">
    <source>
        <dbReference type="EMBL" id="MCS3904072.1"/>
    </source>
</evidence>
<reference evidence="9" key="1">
    <citation type="submission" date="2022-08" db="EMBL/GenBank/DDBJ databases">
        <title>Genomic Encyclopedia of Type Strains, Phase III (KMG-III): the genomes of soil and plant-associated and newly described type strains.</title>
        <authorList>
            <person name="Whitman W."/>
        </authorList>
    </citation>
    <scope>NUCLEOTIDE SEQUENCE</scope>
    <source>
        <strain evidence="9">HMT 1</strain>
    </source>
</reference>
<dbReference type="PANTHER" id="PTHR19211">
    <property type="entry name" value="ATP-BINDING TRANSPORT PROTEIN-RELATED"/>
    <property type="match status" value="1"/>
</dbReference>
<dbReference type="Gene3D" id="1.10.287.380">
    <property type="entry name" value="Valyl-tRNA synthetase, C-terminal domain"/>
    <property type="match status" value="1"/>
</dbReference>
<comment type="caution">
    <text evidence="9">The sequence shown here is derived from an EMBL/GenBank/DDBJ whole genome shotgun (WGS) entry which is preliminary data.</text>
</comment>
<evidence type="ECO:0000256" key="1">
    <source>
        <dbReference type="ARBA" id="ARBA00022737"/>
    </source>
</evidence>
<keyword evidence="1" id="KW-0677">Repeat</keyword>
<dbReference type="AlphaFoldDB" id="A0AAE3HMW3"/>
<dbReference type="PROSITE" id="PS50893">
    <property type="entry name" value="ABC_TRANSPORTER_2"/>
    <property type="match status" value="2"/>
</dbReference>
<keyword evidence="10" id="KW-1185">Reference proteome</keyword>
<keyword evidence="3 9" id="KW-0067">ATP-binding</keyword>
<comment type="similarity">
    <text evidence="4">Belongs to the ABC transporter superfamily. ABCF family. YheS subfamily.</text>
</comment>
<dbReference type="InterPro" id="IPR032524">
    <property type="entry name" value="ABC_tran_C"/>
</dbReference>
<dbReference type="GO" id="GO:0005524">
    <property type="term" value="F:ATP binding"/>
    <property type="evidence" value="ECO:0007669"/>
    <property type="project" value="UniProtKB-KW"/>
</dbReference>
<proteinExistence type="inferred from homology"/>